<name>A0A0N1N1C1_9HYPH</name>
<accession>A0A0N1N1C1</accession>
<evidence type="ECO:0000313" key="1">
    <source>
        <dbReference type="EMBL" id="KPH77808.1"/>
    </source>
</evidence>
<comment type="caution">
    <text evidence="1">The sequence shown here is derived from an EMBL/GenBank/DDBJ whole genome shotgun (WGS) entry which is preliminary data.</text>
</comment>
<dbReference type="PATRIC" id="fig|1526658.3.peg.3025"/>
<organism evidence="1 2">
    <name type="scientific">Bosea vaviloviae</name>
    <dbReference type="NCBI Taxonomy" id="1526658"/>
    <lineage>
        <taxon>Bacteria</taxon>
        <taxon>Pseudomonadati</taxon>
        <taxon>Pseudomonadota</taxon>
        <taxon>Alphaproteobacteria</taxon>
        <taxon>Hyphomicrobiales</taxon>
        <taxon>Boseaceae</taxon>
        <taxon>Bosea</taxon>
    </lineage>
</organism>
<sequence length="299" mass="32705">MSAIPNLYLKWRAFRELIGMPLSDAQIGAQIFGEGREGAPKFSKLIYGDYGCSPEIAVELASIINKRLDTSRRGRGLPALDAGLKPGDLTLPLHAFIRRLEAIVETSDADSRDRAQQALLSDLAPAFGQPGSARLVVERFSMTRSMGGFLPSGGEGPIIFEAGKHKGRLAVRGIDRQPAMAYTFLARDPRPLGQHSWDFNWSETLSWLPSPSRPAFVEGELLLMPQAAPINPTPGRFLATSVLLWDETARAALDPRGASADPDALDEAQTSRFLTNLRRLQRRKPEAVTASGAEYEVRV</sequence>
<dbReference type="AlphaFoldDB" id="A0A0N1N1C1"/>
<protein>
    <submittedName>
        <fullName evidence="1">Uncharacterized protein</fullName>
    </submittedName>
</protein>
<dbReference type="RefSeq" id="WP_054211161.1">
    <property type="nucleotide sequence ID" value="NZ_LGSZ01000057.1"/>
</dbReference>
<keyword evidence="2" id="KW-1185">Reference proteome</keyword>
<dbReference type="OrthoDB" id="8444804at2"/>
<proteinExistence type="predicted"/>
<gene>
    <name evidence="1" type="ORF">AE618_21760</name>
</gene>
<dbReference type="EMBL" id="LGSZ01000057">
    <property type="protein sequence ID" value="KPH77808.1"/>
    <property type="molecule type" value="Genomic_DNA"/>
</dbReference>
<dbReference type="Proteomes" id="UP000037822">
    <property type="component" value="Unassembled WGS sequence"/>
</dbReference>
<evidence type="ECO:0000313" key="2">
    <source>
        <dbReference type="Proteomes" id="UP000037822"/>
    </source>
</evidence>
<reference evidence="1 2" key="1">
    <citation type="submission" date="2015-07" db="EMBL/GenBank/DDBJ databases">
        <title>Whole genome sequencing of Bosea vaviloviae isolated from cave pool.</title>
        <authorList>
            <person name="Tan N.E.H."/>
            <person name="Lee Y.P."/>
            <person name="Gan H.M."/>
            <person name="Barton H."/>
            <person name="Savka M.A."/>
        </authorList>
    </citation>
    <scope>NUCLEOTIDE SEQUENCE [LARGE SCALE GENOMIC DNA]</scope>
    <source>
        <strain evidence="1 2">SD260</strain>
    </source>
</reference>